<dbReference type="InterPro" id="IPR004143">
    <property type="entry name" value="BPL_LPL_catalytic"/>
</dbReference>
<gene>
    <name evidence="2" type="ORF">METZ01_LOCUS151144</name>
</gene>
<accession>A0A382A9U4</accession>
<dbReference type="SUPFAM" id="SSF55681">
    <property type="entry name" value="Class II aaRS and biotin synthetases"/>
    <property type="match status" value="1"/>
</dbReference>
<dbReference type="Pfam" id="PF03099">
    <property type="entry name" value="BPL_LplA_LipB"/>
    <property type="match status" value="1"/>
</dbReference>
<proteinExistence type="predicted"/>
<name>A0A382A9U4_9ZZZZ</name>
<dbReference type="PANTHER" id="PTHR12835">
    <property type="entry name" value="BIOTIN PROTEIN LIGASE"/>
    <property type="match status" value="1"/>
</dbReference>
<dbReference type="EMBL" id="UINC01024515">
    <property type="protein sequence ID" value="SVA98290.1"/>
    <property type="molecule type" value="Genomic_DNA"/>
</dbReference>
<evidence type="ECO:0000259" key="1">
    <source>
        <dbReference type="PROSITE" id="PS51733"/>
    </source>
</evidence>
<dbReference type="PANTHER" id="PTHR12835:SF5">
    <property type="entry name" value="BIOTIN--PROTEIN LIGASE"/>
    <property type="match status" value="1"/>
</dbReference>
<dbReference type="Gene3D" id="3.30.930.10">
    <property type="entry name" value="Bira Bifunctional Protein, Domain 2"/>
    <property type="match status" value="1"/>
</dbReference>
<dbReference type="PROSITE" id="PS51733">
    <property type="entry name" value="BPL_LPL_CATALYTIC"/>
    <property type="match status" value="1"/>
</dbReference>
<dbReference type="GO" id="GO:0004077">
    <property type="term" value="F:biotin--[biotin carboxyl-carrier protein] ligase activity"/>
    <property type="evidence" value="ECO:0007669"/>
    <property type="project" value="TreeGrafter"/>
</dbReference>
<organism evidence="2">
    <name type="scientific">marine metagenome</name>
    <dbReference type="NCBI Taxonomy" id="408172"/>
    <lineage>
        <taxon>unclassified sequences</taxon>
        <taxon>metagenomes</taxon>
        <taxon>ecological metagenomes</taxon>
    </lineage>
</organism>
<evidence type="ECO:0000313" key="2">
    <source>
        <dbReference type="EMBL" id="SVA98290.1"/>
    </source>
</evidence>
<dbReference type="GO" id="GO:0005737">
    <property type="term" value="C:cytoplasm"/>
    <property type="evidence" value="ECO:0007669"/>
    <property type="project" value="TreeGrafter"/>
</dbReference>
<feature type="domain" description="BPL/LPL catalytic" evidence="1">
    <location>
        <begin position="57"/>
        <end position="249"/>
    </location>
</feature>
<sequence length="319" mass="33840">MDTSGSLIITDCPEALRGFAETGGQAGWEAAPFAQLGDSTRRAWQAVGGLGQAEIVRRPAPAPWRQIMAVGHSAISQVDGLRELLQTGAVPPTPFACLAVTGDNFHGNRGRPWHALEGNLHLTALFSPNRSARELGLGLSMLPTLAVVDALGQFDALGQAPRIKWINDVLLGGRKVSGVITSTVAKGECIEHAVLGIGVNVATTPEFPSGKFVQPPGSLRELAPDILITLPAMLAVLLENLARRHAQLLEHGPGALHADYVRHNCVIGREVEIWEETAGECDDAKLIAGGRVTDILPDLSLRLDGVAEPVSRGRLIFAD</sequence>
<dbReference type="AlphaFoldDB" id="A0A382A9U4"/>
<dbReference type="InterPro" id="IPR045864">
    <property type="entry name" value="aa-tRNA-synth_II/BPL/LPL"/>
</dbReference>
<protein>
    <recommendedName>
        <fullName evidence="1">BPL/LPL catalytic domain-containing protein</fullName>
    </recommendedName>
</protein>
<reference evidence="2" key="1">
    <citation type="submission" date="2018-05" db="EMBL/GenBank/DDBJ databases">
        <authorList>
            <person name="Lanie J.A."/>
            <person name="Ng W.-L."/>
            <person name="Kazmierczak K.M."/>
            <person name="Andrzejewski T.M."/>
            <person name="Davidsen T.M."/>
            <person name="Wayne K.J."/>
            <person name="Tettelin H."/>
            <person name="Glass J.I."/>
            <person name="Rusch D."/>
            <person name="Podicherti R."/>
            <person name="Tsui H.-C.T."/>
            <person name="Winkler M.E."/>
        </authorList>
    </citation>
    <scope>NUCLEOTIDE SEQUENCE</scope>
</reference>